<evidence type="ECO:0000259" key="2">
    <source>
        <dbReference type="SMART" id="SM00382"/>
    </source>
</evidence>
<feature type="compositionally biased region" description="Polar residues" evidence="1">
    <location>
        <begin position="308"/>
        <end position="318"/>
    </location>
</feature>
<protein>
    <submittedName>
        <fullName evidence="3">AAA family ATPase</fullName>
    </submittedName>
</protein>
<organism evidence="3 4">
    <name type="scientific">Thermogemmata fonticola</name>
    <dbReference type="NCBI Taxonomy" id="2755323"/>
    <lineage>
        <taxon>Bacteria</taxon>
        <taxon>Pseudomonadati</taxon>
        <taxon>Planctomycetota</taxon>
        <taxon>Planctomycetia</taxon>
        <taxon>Gemmatales</taxon>
        <taxon>Gemmataceae</taxon>
        <taxon>Thermogemmata</taxon>
    </lineage>
</organism>
<dbReference type="Pfam" id="PF13401">
    <property type="entry name" value="AAA_22"/>
    <property type="match status" value="1"/>
</dbReference>
<feature type="region of interest" description="Disordered" evidence="1">
    <location>
        <begin position="272"/>
        <end position="331"/>
    </location>
</feature>
<accession>A0A7V9ACJ9</accession>
<dbReference type="Proteomes" id="UP000542342">
    <property type="component" value="Unassembled WGS sequence"/>
</dbReference>
<keyword evidence="4" id="KW-1185">Reference proteome</keyword>
<proteinExistence type="predicted"/>
<dbReference type="AlphaFoldDB" id="A0A7V9ACJ9"/>
<name>A0A7V9ACJ9_9BACT</name>
<evidence type="ECO:0000313" key="4">
    <source>
        <dbReference type="Proteomes" id="UP000542342"/>
    </source>
</evidence>
<evidence type="ECO:0000313" key="3">
    <source>
        <dbReference type="EMBL" id="MBA2227253.1"/>
    </source>
</evidence>
<reference evidence="3 4" key="1">
    <citation type="submission" date="2020-07" db="EMBL/GenBank/DDBJ databases">
        <title>Thermogemmata thermophila gen. nov., sp. nov., a novel moderate thermophilic planctomycete from a Kamchatka hot spring.</title>
        <authorList>
            <person name="Elcheninov A.G."/>
            <person name="Podosokorskaya O.A."/>
            <person name="Kovaleva O.L."/>
            <person name="Novikov A."/>
            <person name="Bonch-Osmolovskaya E.A."/>
            <person name="Toshchakov S.V."/>
            <person name="Kublanov I.V."/>
        </authorList>
    </citation>
    <scope>NUCLEOTIDE SEQUENCE [LARGE SCALE GENOMIC DNA]</scope>
    <source>
        <strain evidence="3 4">2918</strain>
    </source>
</reference>
<dbReference type="InterPro" id="IPR049945">
    <property type="entry name" value="AAA_22"/>
</dbReference>
<dbReference type="PANTHER" id="PTHR35894:SF1">
    <property type="entry name" value="PHOSPHORIBULOKINASE _ URIDINE KINASE FAMILY"/>
    <property type="match status" value="1"/>
</dbReference>
<dbReference type="PANTHER" id="PTHR35894">
    <property type="entry name" value="GENERAL SECRETION PATHWAY PROTEIN A-RELATED"/>
    <property type="match status" value="1"/>
</dbReference>
<comment type="caution">
    <text evidence="3">The sequence shown here is derived from an EMBL/GenBank/DDBJ whole genome shotgun (WGS) entry which is preliminary data.</text>
</comment>
<sequence length="331" mass="35922">MRESGIALSGAGFALEGKRYCPLPALEAARQMCRRAWQRRESVVITGPSGVGKTMLLRLLLADLPPAATLWLIPHGRAETAAELYQAILFDLGLPYQGRSPQELRLAVWEVLVSAKMPVSLIVDEAQHLGEEAIEEMRLLTSFGSFQGAVVIPVLAGQCGLLAKLRQPALQSFAARVGLHCRLEAWSEEESLTFLRWHWQQASLPIEEEALAWIARVCQGNAHRLVQLSLEAERLAQVDEASCVDGEAVWEAIQQLGLSPKIAEESGEAKLTQQREQEEEVGEGIAAVPPGLPSGDGSRCERRAASKDQVSSLVQTKEVTAPGGVPEVEAA</sequence>
<dbReference type="RefSeq" id="WP_194539120.1">
    <property type="nucleotide sequence ID" value="NZ_JACEFB010000012.1"/>
</dbReference>
<gene>
    <name evidence="3" type="ORF">H0921_13910</name>
</gene>
<dbReference type="InterPro" id="IPR003593">
    <property type="entry name" value="AAA+_ATPase"/>
</dbReference>
<evidence type="ECO:0000256" key="1">
    <source>
        <dbReference type="SAM" id="MobiDB-lite"/>
    </source>
</evidence>
<dbReference type="InterPro" id="IPR052026">
    <property type="entry name" value="ExeA_AAA_ATPase_DNA-bind"/>
</dbReference>
<dbReference type="InterPro" id="IPR027417">
    <property type="entry name" value="P-loop_NTPase"/>
</dbReference>
<dbReference type="SMART" id="SM00382">
    <property type="entry name" value="AAA"/>
    <property type="match status" value="1"/>
</dbReference>
<feature type="domain" description="AAA+ ATPase" evidence="2">
    <location>
        <begin position="39"/>
        <end position="165"/>
    </location>
</feature>
<dbReference type="SUPFAM" id="SSF52540">
    <property type="entry name" value="P-loop containing nucleoside triphosphate hydrolases"/>
    <property type="match status" value="1"/>
</dbReference>
<dbReference type="Gene3D" id="3.40.50.300">
    <property type="entry name" value="P-loop containing nucleotide triphosphate hydrolases"/>
    <property type="match status" value="1"/>
</dbReference>
<dbReference type="EMBL" id="JACEFB010000012">
    <property type="protein sequence ID" value="MBA2227253.1"/>
    <property type="molecule type" value="Genomic_DNA"/>
</dbReference>
<dbReference type="GO" id="GO:0016887">
    <property type="term" value="F:ATP hydrolysis activity"/>
    <property type="evidence" value="ECO:0007669"/>
    <property type="project" value="InterPro"/>
</dbReference>